<dbReference type="InterPro" id="IPR050570">
    <property type="entry name" value="Cell_wall_metabolism_enzyme"/>
</dbReference>
<evidence type="ECO:0000259" key="1">
    <source>
        <dbReference type="Pfam" id="PF01551"/>
    </source>
</evidence>
<dbReference type="Proteomes" id="UP000030437">
    <property type="component" value="Unassembled WGS sequence"/>
</dbReference>
<dbReference type="PANTHER" id="PTHR21666:SF270">
    <property type="entry name" value="MUREIN HYDROLASE ACTIVATOR ENVC"/>
    <property type="match status" value="1"/>
</dbReference>
<dbReference type="Gene3D" id="2.70.70.10">
    <property type="entry name" value="Glucose Permease (Domain IIA)"/>
    <property type="match status" value="1"/>
</dbReference>
<evidence type="ECO:0000313" key="2">
    <source>
        <dbReference type="EMBL" id="KGR84356.1"/>
    </source>
</evidence>
<reference evidence="2 3" key="1">
    <citation type="submission" date="2014-02" db="EMBL/GenBank/DDBJ databases">
        <title>Draft genome sequence of Lysinibacillus odysseyi NBRC 100172.</title>
        <authorList>
            <person name="Zhang F."/>
            <person name="Wang G."/>
            <person name="Zhang L."/>
        </authorList>
    </citation>
    <scope>NUCLEOTIDE SEQUENCE [LARGE SCALE GENOMIC DNA]</scope>
    <source>
        <strain evidence="2 3">NBRC 100172</strain>
    </source>
</reference>
<gene>
    <name evidence="2" type="ORF">CD32_12230</name>
</gene>
<feature type="domain" description="M23ase beta-sheet core" evidence="1">
    <location>
        <begin position="169"/>
        <end position="259"/>
    </location>
</feature>
<keyword evidence="3" id="KW-1185">Reference proteome</keyword>
<evidence type="ECO:0000313" key="3">
    <source>
        <dbReference type="Proteomes" id="UP000030437"/>
    </source>
</evidence>
<dbReference type="RefSeq" id="WP_036154971.1">
    <property type="nucleotide sequence ID" value="NZ_AVCX01000005.1"/>
</dbReference>
<comment type="caution">
    <text evidence="2">The sequence shown here is derived from an EMBL/GenBank/DDBJ whole genome shotgun (WGS) entry which is preliminary data.</text>
</comment>
<dbReference type="EMBL" id="JPVP01000056">
    <property type="protein sequence ID" value="KGR84356.1"/>
    <property type="molecule type" value="Genomic_DNA"/>
</dbReference>
<dbReference type="InterPro" id="IPR016047">
    <property type="entry name" value="M23ase_b-sheet_dom"/>
</dbReference>
<dbReference type="STRING" id="1220589.CD32_12230"/>
<organism evidence="2 3">
    <name type="scientific">Lysinibacillus odysseyi 34hs-1 = NBRC 100172</name>
    <dbReference type="NCBI Taxonomy" id="1220589"/>
    <lineage>
        <taxon>Bacteria</taxon>
        <taxon>Bacillati</taxon>
        <taxon>Bacillota</taxon>
        <taxon>Bacilli</taxon>
        <taxon>Bacillales</taxon>
        <taxon>Bacillaceae</taxon>
        <taxon>Lysinibacillus</taxon>
    </lineage>
</organism>
<proteinExistence type="predicted"/>
<dbReference type="InterPro" id="IPR011055">
    <property type="entry name" value="Dup_hybrid_motif"/>
</dbReference>
<dbReference type="Pfam" id="PF01551">
    <property type="entry name" value="Peptidase_M23"/>
    <property type="match status" value="1"/>
</dbReference>
<dbReference type="AlphaFoldDB" id="A0A0A3IHW6"/>
<name>A0A0A3IHW6_9BACI</name>
<protein>
    <recommendedName>
        <fullName evidence="1">M23ase beta-sheet core domain-containing protein</fullName>
    </recommendedName>
</protein>
<dbReference type="PANTHER" id="PTHR21666">
    <property type="entry name" value="PEPTIDASE-RELATED"/>
    <property type="match status" value="1"/>
</dbReference>
<dbReference type="eggNOG" id="COG0739">
    <property type="taxonomic scope" value="Bacteria"/>
</dbReference>
<dbReference type="OrthoDB" id="9809488at2"/>
<accession>A0A0A3IHW6</accession>
<dbReference type="GO" id="GO:0004222">
    <property type="term" value="F:metalloendopeptidase activity"/>
    <property type="evidence" value="ECO:0007669"/>
    <property type="project" value="TreeGrafter"/>
</dbReference>
<dbReference type="CDD" id="cd12797">
    <property type="entry name" value="M23_peptidase"/>
    <property type="match status" value="1"/>
</dbReference>
<dbReference type="SUPFAM" id="SSF51261">
    <property type="entry name" value="Duplicated hybrid motif"/>
    <property type="match status" value="1"/>
</dbReference>
<sequence>MLHESIQPPHFGDLFHQGQFEKIYKQTSQEFQSLVTLEQFEELAAPFNADVSSYQLELSTTIGNIVQYLWLDDQREKAIHVSFDENGMIQSFYLKPYTTYPDSDKRYTENTYIMPISGDWFVFWGGTNEFINYHYSYENQRYAYDLIQVKDGASFKETPLQNEHFYAFNQEILSPAAGKVVKVIDGLHDNTPGEMDADNPAGNYVIIEHSHKEYSMLAHLRKHSIKVREGDAVTEGQCIGCCGNSGNSSEPHLHFQVMDSPDFYNATSIRIRFKNGLDPVQGDTIY</sequence>